<keyword evidence="3" id="KW-1185">Reference proteome</keyword>
<dbReference type="Proteomes" id="UP000231990">
    <property type="component" value="Unassembled WGS sequence"/>
</dbReference>
<dbReference type="RefSeq" id="WP_100714282.1">
    <property type="nucleotide sequence ID" value="NZ_NPDY01000011.1"/>
</dbReference>
<name>A0A2M9ZK04_9LEPT</name>
<gene>
    <name evidence="1" type="ORF">CH360_11960</name>
    <name evidence="2" type="ORF">CH373_14660</name>
</gene>
<evidence type="ECO:0000313" key="2">
    <source>
        <dbReference type="EMBL" id="PJZ72389.1"/>
    </source>
</evidence>
<evidence type="ECO:0008006" key="5">
    <source>
        <dbReference type="Google" id="ProtNLM"/>
    </source>
</evidence>
<evidence type="ECO:0000313" key="4">
    <source>
        <dbReference type="Proteomes" id="UP000231990"/>
    </source>
</evidence>
<dbReference type="AlphaFoldDB" id="A0A2M9ZK04"/>
<dbReference type="EMBL" id="NPDY01000011">
    <property type="protein sequence ID" value="PJZ69229.1"/>
    <property type="molecule type" value="Genomic_DNA"/>
</dbReference>
<evidence type="ECO:0000313" key="3">
    <source>
        <dbReference type="Proteomes" id="UP000231962"/>
    </source>
</evidence>
<sequence>MQVISRENDWPEITLSHSDSEVGSPTKKEIPFPKSSPEVVRLKTKILENYRGSVLTHLNPLDCFRSDLFGGFAFLSPRKDWIADEGITEREERLLRLFLEELYEELKNHVFYDKDLFSICSAFLLCEDRLGEYLELLNSFPSNFSDASKGRALLTYLGLLPKKESEASEKRSRVQRLIEKHSLEGLPPEEQIEIYDLVVSGQEPALLGTAYYYFRMQAQGLRNVKVLDSMIVRRLSEFTFKEMELFLKDFETRHSIWNRYNLIKKVRRPSQVKEWLREEKKKNGREELSSTLKESILEKGDESLFERYQLYSKQGLVHTLRPFELLTLWNSTEATKLDTDLIEIEKKVPESYLTQRMIAVKEFRDQRFSAFLERLPKTGRFQYTPEMVYLRAVSLLELGNATEGVRLLKSLVYKFPDSDFLRLVLDRYQKGEV</sequence>
<reference evidence="3 4" key="1">
    <citation type="submission" date="2017-07" db="EMBL/GenBank/DDBJ databases">
        <title>Leptospira spp. isolated from tropical soils.</title>
        <authorList>
            <person name="Thibeaux R."/>
            <person name="Iraola G."/>
            <person name="Ferres I."/>
            <person name="Bierque E."/>
            <person name="Girault D."/>
            <person name="Soupe-Gilbert M.-E."/>
            <person name="Picardeau M."/>
            <person name="Goarant C."/>
        </authorList>
    </citation>
    <scope>NUCLEOTIDE SEQUENCE [LARGE SCALE GENOMIC DNA]</scope>
    <source>
        <strain evidence="2 4">FH1-B-B1</strain>
        <strain evidence="1 3">FH1-B-C1</strain>
    </source>
</reference>
<dbReference type="OrthoDB" id="314679at2"/>
<evidence type="ECO:0000313" key="1">
    <source>
        <dbReference type="EMBL" id="PJZ69229.1"/>
    </source>
</evidence>
<dbReference type="Proteomes" id="UP000231962">
    <property type="component" value="Unassembled WGS sequence"/>
</dbReference>
<organism evidence="2 4">
    <name type="scientific">Leptospira perolatii</name>
    <dbReference type="NCBI Taxonomy" id="2023191"/>
    <lineage>
        <taxon>Bacteria</taxon>
        <taxon>Pseudomonadati</taxon>
        <taxon>Spirochaetota</taxon>
        <taxon>Spirochaetia</taxon>
        <taxon>Leptospirales</taxon>
        <taxon>Leptospiraceae</taxon>
        <taxon>Leptospira</taxon>
    </lineage>
</organism>
<comment type="caution">
    <text evidence="2">The sequence shown here is derived from an EMBL/GenBank/DDBJ whole genome shotgun (WGS) entry which is preliminary data.</text>
</comment>
<dbReference type="EMBL" id="NPDZ01000010">
    <property type="protein sequence ID" value="PJZ72389.1"/>
    <property type="molecule type" value="Genomic_DNA"/>
</dbReference>
<protein>
    <recommendedName>
        <fullName evidence="5">Tetratricopeptide repeat protein</fullName>
    </recommendedName>
</protein>
<proteinExistence type="predicted"/>
<accession>A0A2M9ZK04</accession>